<dbReference type="Proteomes" id="UP000016933">
    <property type="component" value="Unassembled WGS sequence"/>
</dbReference>
<sequence>MSPVILLVETRAIAFHANDQHLRSTDNSFAPFSHRAFRLMERIFDRLAGAGFVFTANPALIFELMRNVIREWQLVRWIFYADIESLGVTDLAEGLDLAISAGPALFKSQAEHICKRGNVL</sequence>
<keyword evidence="2" id="KW-1185">Reference proteome</keyword>
<name>N1PXY4_DOTSN</name>
<evidence type="ECO:0000313" key="2">
    <source>
        <dbReference type="Proteomes" id="UP000016933"/>
    </source>
</evidence>
<reference evidence="1 2" key="2">
    <citation type="journal article" date="2012" name="PLoS Pathog.">
        <title>Diverse lifestyles and strategies of plant pathogenesis encoded in the genomes of eighteen Dothideomycetes fungi.</title>
        <authorList>
            <person name="Ohm R.A."/>
            <person name="Feau N."/>
            <person name="Henrissat B."/>
            <person name="Schoch C.L."/>
            <person name="Horwitz B.A."/>
            <person name="Barry K.W."/>
            <person name="Condon B.J."/>
            <person name="Copeland A.C."/>
            <person name="Dhillon B."/>
            <person name="Glaser F."/>
            <person name="Hesse C.N."/>
            <person name="Kosti I."/>
            <person name="LaButti K."/>
            <person name="Lindquist E.A."/>
            <person name="Lucas S."/>
            <person name="Salamov A.A."/>
            <person name="Bradshaw R.E."/>
            <person name="Ciuffetti L."/>
            <person name="Hamelin R.C."/>
            <person name="Kema G.H.J."/>
            <person name="Lawrence C."/>
            <person name="Scott J.A."/>
            <person name="Spatafora J.W."/>
            <person name="Turgeon B.G."/>
            <person name="de Wit P.J.G.M."/>
            <person name="Zhong S."/>
            <person name="Goodwin S.B."/>
            <person name="Grigoriev I.V."/>
        </authorList>
    </citation>
    <scope>NUCLEOTIDE SEQUENCE [LARGE SCALE GENOMIC DNA]</scope>
    <source>
        <strain evidence="2">NZE10 / CBS 128990</strain>
    </source>
</reference>
<reference evidence="2" key="1">
    <citation type="journal article" date="2012" name="PLoS Genet.">
        <title>The genomes of the fungal plant pathogens Cladosporium fulvum and Dothistroma septosporum reveal adaptation to different hosts and lifestyles but also signatures of common ancestry.</title>
        <authorList>
            <person name="de Wit P.J.G.M."/>
            <person name="van der Burgt A."/>
            <person name="Oekmen B."/>
            <person name="Stergiopoulos I."/>
            <person name="Abd-Elsalam K.A."/>
            <person name="Aerts A.L."/>
            <person name="Bahkali A.H."/>
            <person name="Beenen H.G."/>
            <person name="Chettri P."/>
            <person name="Cox M.P."/>
            <person name="Datema E."/>
            <person name="de Vries R.P."/>
            <person name="Dhillon B."/>
            <person name="Ganley A.R."/>
            <person name="Griffiths S.A."/>
            <person name="Guo Y."/>
            <person name="Hamelin R.C."/>
            <person name="Henrissat B."/>
            <person name="Kabir M.S."/>
            <person name="Jashni M.K."/>
            <person name="Kema G."/>
            <person name="Klaubauf S."/>
            <person name="Lapidus A."/>
            <person name="Levasseur A."/>
            <person name="Lindquist E."/>
            <person name="Mehrabi R."/>
            <person name="Ohm R.A."/>
            <person name="Owen T.J."/>
            <person name="Salamov A."/>
            <person name="Schwelm A."/>
            <person name="Schijlen E."/>
            <person name="Sun H."/>
            <person name="van den Burg H.A."/>
            <person name="van Ham R.C.H.J."/>
            <person name="Zhang S."/>
            <person name="Goodwin S.B."/>
            <person name="Grigoriev I.V."/>
            <person name="Collemare J."/>
            <person name="Bradshaw R.E."/>
        </authorList>
    </citation>
    <scope>NUCLEOTIDE SEQUENCE [LARGE SCALE GENOMIC DNA]</scope>
    <source>
        <strain evidence="2">NZE10 / CBS 128990</strain>
    </source>
</reference>
<dbReference type="AlphaFoldDB" id="N1PXY4"/>
<protein>
    <submittedName>
        <fullName evidence="1">Uncharacterized protein</fullName>
    </submittedName>
</protein>
<dbReference type="HOGENOM" id="CLU_2049646_0_0_1"/>
<accession>N1PXY4</accession>
<gene>
    <name evidence="1" type="ORF">DOTSEDRAFT_69703</name>
</gene>
<dbReference type="EMBL" id="KB446536">
    <property type="protein sequence ID" value="EME47863.1"/>
    <property type="molecule type" value="Genomic_DNA"/>
</dbReference>
<proteinExistence type="predicted"/>
<evidence type="ECO:0000313" key="1">
    <source>
        <dbReference type="EMBL" id="EME47863.1"/>
    </source>
</evidence>
<organism evidence="1 2">
    <name type="scientific">Dothistroma septosporum (strain NZE10 / CBS 128990)</name>
    <name type="common">Red band needle blight fungus</name>
    <name type="synonym">Mycosphaerella pini</name>
    <dbReference type="NCBI Taxonomy" id="675120"/>
    <lineage>
        <taxon>Eukaryota</taxon>
        <taxon>Fungi</taxon>
        <taxon>Dikarya</taxon>
        <taxon>Ascomycota</taxon>
        <taxon>Pezizomycotina</taxon>
        <taxon>Dothideomycetes</taxon>
        <taxon>Dothideomycetidae</taxon>
        <taxon>Mycosphaerellales</taxon>
        <taxon>Mycosphaerellaceae</taxon>
        <taxon>Dothistroma</taxon>
    </lineage>
</organism>